<keyword evidence="2" id="KW-1185">Reference proteome</keyword>
<proteinExistence type="predicted"/>
<dbReference type="NCBIfam" id="TIGR04256">
    <property type="entry name" value="GxxExxY"/>
    <property type="match status" value="1"/>
</dbReference>
<evidence type="ECO:0000313" key="2">
    <source>
        <dbReference type="Proteomes" id="UP000189981"/>
    </source>
</evidence>
<dbReference type="Pfam" id="PF13366">
    <property type="entry name" value="PDDEXK_3"/>
    <property type="match status" value="1"/>
</dbReference>
<reference evidence="2" key="1">
    <citation type="submission" date="2017-02" db="EMBL/GenBank/DDBJ databases">
        <authorList>
            <person name="Varghese N."/>
            <person name="Submissions S."/>
        </authorList>
    </citation>
    <scope>NUCLEOTIDE SEQUENCE [LARGE SCALE GENOMIC DNA]</scope>
    <source>
        <strain evidence="2">DSM 22385</strain>
    </source>
</reference>
<protein>
    <submittedName>
        <fullName evidence="1">GxxExxY protein</fullName>
    </submittedName>
</protein>
<organism evidence="1 2">
    <name type="scientific">Daejeonella lutea</name>
    <dbReference type="NCBI Taxonomy" id="572036"/>
    <lineage>
        <taxon>Bacteria</taxon>
        <taxon>Pseudomonadati</taxon>
        <taxon>Bacteroidota</taxon>
        <taxon>Sphingobacteriia</taxon>
        <taxon>Sphingobacteriales</taxon>
        <taxon>Sphingobacteriaceae</taxon>
        <taxon>Daejeonella</taxon>
    </lineage>
</organism>
<dbReference type="Proteomes" id="UP000189981">
    <property type="component" value="Unassembled WGS sequence"/>
</dbReference>
<accession>A0A1T5E721</accession>
<gene>
    <name evidence="1" type="ORF">SAMN05661099_2756</name>
</gene>
<dbReference type="AlphaFoldDB" id="A0A1T5E721"/>
<dbReference type="EMBL" id="FUYR01000003">
    <property type="protein sequence ID" value="SKB79639.1"/>
    <property type="molecule type" value="Genomic_DNA"/>
</dbReference>
<dbReference type="RefSeq" id="WP_245803527.1">
    <property type="nucleotide sequence ID" value="NZ_FUYR01000003.1"/>
</dbReference>
<dbReference type="STRING" id="572036.SAMN05661099_2756"/>
<dbReference type="InterPro" id="IPR026350">
    <property type="entry name" value="GxxExxY"/>
</dbReference>
<sequence length="130" mass="14327">MDISKNEITGIVIGAAIEVHSALGPGLLERAYSECLAYKLRESGIFVETEKSVPLIFEDVELECGYRVDLLVEGTLVVEIKSVASLSDVHLAQTINYMKLGNYKIGLLINFNVVRLKDGIKRLLNGPYSL</sequence>
<evidence type="ECO:0000313" key="1">
    <source>
        <dbReference type="EMBL" id="SKB79639.1"/>
    </source>
</evidence>
<name>A0A1T5E721_9SPHI</name>